<feature type="compositionally biased region" description="Pro residues" evidence="1">
    <location>
        <begin position="74"/>
        <end position="90"/>
    </location>
</feature>
<sequence>MQTRRSSKAAAAAPASPPARPGVRRNPPRATRQQENQDDGRDSSSDLGPALTSASTILQKGFPPTPHPSGVGPPSTPPVAPSASVPPPNASPSLPSVQLPKGLTSVPRKGSLVFDPVPRRGAPRRASHSSIRISPERDSDDEPSIAQPPKSAAELLTEEMVSREIEEAEHQLKIEAVDSLARDARNVIGQLQNKSRPSYKTVLSLKMQAFEASRRVFLAHGQAFPFIQYEWLKKTRLKISESTRATALLAIKLANIATALGHIERIESEGESLKPFLDAIDTNFPRLFAAEENKEYLSLSLEIRTQRAIERIARSADGWLMDRFQSISHLMAKIKQEEVAKEEMRLLEQLRREERRALEEERRAHEEERRAKEEELRAREEALARKQRRQQDQEQERILRERQASQESAREGARRQQQAALPGSYPSPNAADKDSWAFQQGARESSPESISSSQPEPTPRRTSNNSRSLFSARDMVSMLNASSLQEQSTSKSSRKRSTRSDPQEVESDDGFEVDPRPHKKGKTATSSTTVRRRPSEQRRSDSNDSYHDDNDTTSSAPVQPPRESQTRESPPAAAAAAPTPSAPDYAALQHAKEVNRMTARLDKPRPHQTRHPWSERDSNTLIALIAKRAASWADIDRFDNAKFEHLRNAQAYRDKARNLKVDFLISDAPLPRGFDQVALSRKEIEKVVNTGKNPYRRERDIDDRGRPTNTAYVP</sequence>
<feature type="region of interest" description="Disordered" evidence="1">
    <location>
        <begin position="382"/>
        <end position="581"/>
    </location>
</feature>
<proteinExistence type="predicted"/>
<evidence type="ECO:0000256" key="1">
    <source>
        <dbReference type="SAM" id="MobiDB-lite"/>
    </source>
</evidence>
<dbReference type="AlphaFoldDB" id="A0A2T4BMK5"/>
<organism evidence="2 3">
    <name type="scientific">Trichoderma citrinoviride</name>
    <dbReference type="NCBI Taxonomy" id="58853"/>
    <lineage>
        <taxon>Eukaryota</taxon>
        <taxon>Fungi</taxon>
        <taxon>Dikarya</taxon>
        <taxon>Ascomycota</taxon>
        <taxon>Pezizomycotina</taxon>
        <taxon>Sordariomycetes</taxon>
        <taxon>Hypocreomycetidae</taxon>
        <taxon>Hypocreales</taxon>
        <taxon>Hypocreaceae</taxon>
        <taxon>Trichoderma</taxon>
    </lineage>
</organism>
<dbReference type="RefSeq" id="XP_024753840.1">
    <property type="nucleotide sequence ID" value="XM_024889392.1"/>
</dbReference>
<feature type="compositionally biased region" description="Basic and acidic residues" evidence="1">
    <location>
        <begin position="533"/>
        <end position="550"/>
    </location>
</feature>
<feature type="region of interest" description="Disordered" evidence="1">
    <location>
        <begin position="695"/>
        <end position="714"/>
    </location>
</feature>
<evidence type="ECO:0008006" key="4">
    <source>
        <dbReference type="Google" id="ProtNLM"/>
    </source>
</evidence>
<feature type="compositionally biased region" description="Low complexity" evidence="1">
    <location>
        <begin position="482"/>
        <end position="491"/>
    </location>
</feature>
<feature type="compositionally biased region" description="Basic and acidic residues" evidence="1">
    <location>
        <begin position="695"/>
        <end position="706"/>
    </location>
</feature>
<accession>A0A2T4BMK5</accession>
<gene>
    <name evidence="2" type="ORF">BBK36DRAFT_1108703</name>
</gene>
<reference evidence="3" key="1">
    <citation type="submission" date="2016-07" db="EMBL/GenBank/DDBJ databases">
        <title>Multiple horizontal gene transfer events from other fungi enriched the ability of initially mycotrophic Trichoderma (Ascomycota) to feed on dead plant biomass.</title>
        <authorList>
            <consortium name="DOE Joint Genome Institute"/>
            <person name="Atanasova L."/>
            <person name="Chenthamara K."/>
            <person name="Zhang J."/>
            <person name="Grujic M."/>
            <person name="Henrissat B."/>
            <person name="Kuo A."/>
            <person name="Aerts A."/>
            <person name="Salamov A."/>
            <person name="Lipzen A."/>
            <person name="Labutti K."/>
            <person name="Barry K."/>
            <person name="Miao Y."/>
            <person name="Rahimi M.J."/>
            <person name="Shen Q."/>
            <person name="Grigoriev I.V."/>
            <person name="Kubicek C.P."/>
            <person name="Druzhinina I.S."/>
        </authorList>
    </citation>
    <scope>NUCLEOTIDE SEQUENCE [LARGE SCALE GENOMIC DNA]</scope>
    <source>
        <strain evidence="3">TUCIM 6016</strain>
    </source>
</reference>
<dbReference type="Proteomes" id="UP000241546">
    <property type="component" value="Unassembled WGS sequence"/>
</dbReference>
<feature type="compositionally biased region" description="Low complexity" evidence="1">
    <location>
        <begin position="570"/>
        <end position="581"/>
    </location>
</feature>
<feature type="compositionally biased region" description="Acidic residues" evidence="1">
    <location>
        <begin position="503"/>
        <end position="512"/>
    </location>
</feature>
<feature type="region of interest" description="Disordered" evidence="1">
    <location>
        <begin position="1"/>
        <end position="149"/>
    </location>
</feature>
<name>A0A2T4BMK5_9HYPO</name>
<evidence type="ECO:0000313" key="2">
    <source>
        <dbReference type="EMBL" id="PTB70520.1"/>
    </source>
</evidence>
<feature type="compositionally biased region" description="Basic and acidic residues" evidence="1">
    <location>
        <begin position="382"/>
        <end position="414"/>
    </location>
</feature>
<evidence type="ECO:0000313" key="3">
    <source>
        <dbReference type="Proteomes" id="UP000241546"/>
    </source>
</evidence>
<dbReference type="OrthoDB" id="5398572at2759"/>
<keyword evidence="3" id="KW-1185">Reference proteome</keyword>
<feature type="compositionally biased region" description="Polar residues" evidence="1">
    <location>
        <begin position="460"/>
        <end position="469"/>
    </location>
</feature>
<dbReference type="GeneID" id="36597511"/>
<protein>
    <recommendedName>
        <fullName evidence="4">Myb-like domain-containing protein</fullName>
    </recommendedName>
</protein>
<dbReference type="EMBL" id="KZ680207">
    <property type="protein sequence ID" value="PTB70520.1"/>
    <property type="molecule type" value="Genomic_DNA"/>
</dbReference>